<dbReference type="Gene3D" id="2.20.110.10">
    <property type="entry name" value="Histone H3 K4-specific methyltransferase SET7/9 N-terminal domain"/>
    <property type="match status" value="3"/>
</dbReference>
<evidence type="ECO:0000313" key="3">
    <source>
        <dbReference type="Proteomes" id="UP001431209"/>
    </source>
</evidence>
<organism evidence="2 3">
    <name type="scientific">Acrasis kona</name>
    <dbReference type="NCBI Taxonomy" id="1008807"/>
    <lineage>
        <taxon>Eukaryota</taxon>
        <taxon>Discoba</taxon>
        <taxon>Heterolobosea</taxon>
        <taxon>Tetramitia</taxon>
        <taxon>Eutetramitia</taxon>
        <taxon>Acrasidae</taxon>
        <taxon>Acrasis</taxon>
    </lineage>
</organism>
<dbReference type="EMBL" id="JAOPGA020000689">
    <property type="protein sequence ID" value="KAL0480821.1"/>
    <property type="molecule type" value="Genomic_DNA"/>
</dbReference>
<dbReference type="InterPro" id="IPR003409">
    <property type="entry name" value="MORN"/>
</dbReference>
<dbReference type="Pfam" id="PF02493">
    <property type="entry name" value="MORN"/>
    <property type="match status" value="5"/>
</dbReference>
<dbReference type="SMART" id="SM00698">
    <property type="entry name" value="MORN"/>
    <property type="match status" value="5"/>
</dbReference>
<dbReference type="PANTHER" id="PTHR43215:SF14">
    <property type="entry name" value="RADIAL SPOKE HEAD 1 HOMOLOG"/>
    <property type="match status" value="1"/>
</dbReference>
<protein>
    <submittedName>
        <fullName evidence="2">Phosphatidylinositol 4-phosphate 5-kinase</fullName>
    </submittedName>
</protein>
<comment type="caution">
    <text evidence="2">The sequence shown here is derived from an EMBL/GenBank/DDBJ whole genome shotgun (WGS) entry which is preliminary data.</text>
</comment>
<dbReference type="AlphaFoldDB" id="A0AAW2YTQ7"/>
<keyword evidence="3" id="KW-1185">Reference proteome</keyword>
<evidence type="ECO:0000313" key="2">
    <source>
        <dbReference type="EMBL" id="KAL0480821.1"/>
    </source>
</evidence>
<accession>A0AAW2YTQ7</accession>
<proteinExistence type="predicted"/>
<name>A0AAW2YTQ7_9EUKA</name>
<dbReference type="Proteomes" id="UP001431209">
    <property type="component" value="Unassembled WGS sequence"/>
</dbReference>
<sequence length="219" mass="24126">MKKLVILKIHDINTNKEMMHWGSKNKYGGDFVDGKPHGCSQPNGRGVFYHVAGDKYEDEMELGNFKGDGIYMWPNGLKYVGQFTNSQPNGRGSYYFDSGHIYTGMVKDGVICGTGKIKYADGNVYEGVLDNGFPNGEGVYTTAEGNTYSGMFLKGEMHGLIIQKDANNICTVETNYKHGVKNGQSKLRYADGRTVIINYLNGELTGGVVRCICDGKTVQ</sequence>
<dbReference type="PANTHER" id="PTHR43215">
    <property type="entry name" value="RADIAL SPOKE HEAD 1 HOMOLOG"/>
    <property type="match status" value="1"/>
</dbReference>
<dbReference type="SUPFAM" id="SSF82185">
    <property type="entry name" value="Histone H3 K4-specific methyltransferase SET7/9 N-terminal domain"/>
    <property type="match status" value="2"/>
</dbReference>
<evidence type="ECO:0000256" key="1">
    <source>
        <dbReference type="ARBA" id="ARBA00022737"/>
    </source>
</evidence>
<dbReference type="GO" id="GO:0005829">
    <property type="term" value="C:cytosol"/>
    <property type="evidence" value="ECO:0007669"/>
    <property type="project" value="TreeGrafter"/>
</dbReference>
<keyword evidence="1" id="KW-0677">Repeat</keyword>
<reference evidence="2 3" key="1">
    <citation type="submission" date="2024-03" db="EMBL/GenBank/DDBJ databases">
        <title>The Acrasis kona genome and developmental transcriptomes reveal deep origins of eukaryotic multicellular pathways.</title>
        <authorList>
            <person name="Sheikh S."/>
            <person name="Fu C.-J."/>
            <person name="Brown M.W."/>
            <person name="Baldauf S.L."/>
        </authorList>
    </citation>
    <scope>NUCLEOTIDE SEQUENCE [LARGE SCALE GENOMIC DNA]</scope>
    <source>
        <strain evidence="2 3">ATCC MYA-3509</strain>
    </source>
</reference>
<gene>
    <name evidence="2" type="ORF">AKO1_002042</name>
</gene>